<feature type="compositionally biased region" description="Low complexity" evidence="1">
    <location>
        <begin position="34"/>
        <end position="44"/>
    </location>
</feature>
<sequence length="66" mass="6768">MGVLWAMSLPGLVFLLVLVAALERFGLLAAAATGSRGAASTDGAPPAMKVDLDGNRVVPRDRLPGH</sequence>
<evidence type="ECO:0000313" key="2">
    <source>
        <dbReference type="EMBL" id="MFC4853107.1"/>
    </source>
</evidence>
<dbReference type="RefSeq" id="WP_378055086.1">
    <property type="nucleotide sequence ID" value="NZ_JBHSIS010000003.1"/>
</dbReference>
<protein>
    <submittedName>
        <fullName evidence="2">Uncharacterized protein</fullName>
    </submittedName>
</protein>
<proteinExistence type="predicted"/>
<feature type="compositionally biased region" description="Basic and acidic residues" evidence="1">
    <location>
        <begin position="50"/>
        <end position="66"/>
    </location>
</feature>
<dbReference type="Proteomes" id="UP001595859">
    <property type="component" value="Unassembled WGS sequence"/>
</dbReference>
<reference evidence="3" key="1">
    <citation type="journal article" date="2019" name="Int. J. Syst. Evol. Microbiol.">
        <title>The Global Catalogue of Microorganisms (GCM) 10K type strain sequencing project: providing services to taxonomists for standard genome sequencing and annotation.</title>
        <authorList>
            <consortium name="The Broad Institute Genomics Platform"/>
            <consortium name="The Broad Institute Genome Sequencing Center for Infectious Disease"/>
            <person name="Wu L."/>
            <person name="Ma J."/>
        </authorList>
    </citation>
    <scope>NUCLEOTIDE SEQUENCE [LARGE SCALE GENOMIC DNA]</scope>
    <source>
        <strain evidence="3">ZS-22-S1</strain>
    </source>
</reference>
<comment type="caution">
    <text evidence="2">The sequence shown here is derived from an EMBL/GenBank/DDBJ whole genome shotgun (WGS) entry which is preliminary data.</text>
</comment>
<name>A0ABV9RVZ6_9PSEU</name>
<accession>A0ABV9RVZ6</accession>
<keyword evidence="3" id="KW-1185">Reference proteome</keyword>
<gene>
    <name evidence="2" type="ORF">ACFPCV_06305</name>
</gene>
<dbReference type="EMBL" id="JBHSIS010000003">
    <property type="protein sequence ID" value="MFC4853107.1"/>
    <property type="molecule type" value="Genomic_DNA"/>
</dbReference>
<feature type="region of interest" description="Disordered" evidence="1">
    <location>
        <begin position="34"/>
        <end position="66"/>
    </location>
</feature>
<organism evidence="2 3">
    <name type="scientific">Actinophytocola glycyrrhizae</name>
    <dbReference type="NCBI Taxonomy" id="2044873"/>
    <lineage>
        <taxon>Bacteria</taxon>
        <taxon>Bacillati</taxon>
        <taxon>Actinomycetota</taxon>
        <taxon>Actinomycetes</taxon>
        <taxon>Pseudonocardiales</taxon>
        <taxon>Pseudonocardiaceae</taxon>
    </lineage>
</organism>
<evidence type="ECO:0000313" key="3">
    <source>
        <dbReference type="Proteomes" id="UP001595859"/>
    </source>
</evidence>
<evidence type="ECO:0000256" key="1">
    <source>
        <dbReference type="SAM" id="MobiDB-lite"/>
    </source>
</evidence>